<dbReference type="PANTHER" id="PTHR43300:SF7">
    <property type="entry name" value="UDP-N-ACETYLBACILLOSAMINE N-ACETYLTRANSFERASE"/>
    <property type="match status" value="1"/>
</dbReference>
<dbReference type="EMBL" id="JAAEDL010000058">
    <property type="protein sequence ID" value="MBR0684141.1"/>
    <property type="molecule type" value="Genomic_DNA"/>
</dbReference>
<evidence type="ECO:0000256" key="6">
    <source>
        <dbReference type="PIRSR" id="PIRSR620019-2"/>
    </source>
</evidence>
<comment type="similarity">
    <text evidence="1">Belongs to the transferase hexapeptide repeat family.</text>
</comment>
<accession>A0A9X9XKA5</accession>
<reference evidence="8" key="1">
    <citation type="submission" date="2020-01" db="EMBL/GenBank/DDBJ databases">
        <authorList>
            <person name="Rat A."/>
        </authorList>
    </citation>
    <scope>NUCLEOTIDE SEQUENCE</scope>
    <source>
        <strain evidence="8">LMG 31228</strain>
    </source>
</reference>
<dbReference type="InterPro" id="IPR018357">
    <property type="entry name" value="Hexapep_transf_CS"/>
</dbReference>
<sequence length="217" mass="21085">MEPEHPAILVLGAGGHGKAVVDLLRAHGGWRLAGVVDAAPRVAAVLGVPVLGDESHLPELLRAGIAAAHPAIGHNGLRLAAAARLRAAGFALPVLLHPAALLGHGVALAEGAVVMARATIGPEARIGRLVLVNTGALVEHDCELEEGAHIAPGAVLTGGVRIGAGAMIGAGAVVRPGVTVGAGAIIGAGAAVLSDVPAGATVAGVPATLLRSESPPP</sequence>
<evidence type="ECO:0000256" key="3">
    <source>
        <dbReference type="ARBA" id="ARBA00022737"/>
    </source>
</evidence>
<keyword evidence="2 8" id="KW-0808">Transferase</keyword>
<evidence type="ECO:0000259" key="7">
    <source>
        <dbReference type="Pfam" id="PF17836"/>
    </source>
</evidence>
<evidence type="ECO:0000256" key="2">
    <source>
        <dbReference type="ARBA" id="ARBA00022679"/>
    </source>
</evidence>
<feature type="binding site" evidence="6">
    <location>
        <position position="73"/>
    </location>
    <ligand>
        <name>substrate</name>
    </ligand>
</feature>
<dbReference type="AlphaFoldDB" id="A0A9X9XKA5"/>
<evidence type="ECO:0000256" key="5">
    <source>
        <dbReference type="PIRSR" id="PIRSR620019-1"/>
    </source>
</evidence>
<feature type="binding site" evidence="6">
    <location>
        <position position="149"/>
    </location>
    <ligand>
        <name>acetyl-CoA</name>
        <dbReference type="ChEBI" id="CHEBI:57288"/>
    </ligand>
</feature>
<name>A0A9X9XKA5_9PROT</name>
<keyword evidence="3" id="KW-0677">Repeat</keyword>
<feature type="active site" description="Proton acceptor" evidence="5">
    <location>
        <position position="140"/>
    </location>
</feature>
<dbReference type="RefSeq" id="WP_211849935.1">
    <property type="nucleotide sequence ID" value="NZ_JAAEDL010000058.1"/>
</dbReference>
<dbReference type="Proteomes" id="UP001138709">
    <property type="component" value="Unassembled WGS sequence"/>
</dbReference>
<dbReference type="NCBIfam" id="TIGR03570">
    <property type="entry name" value="NeuD_NnaD"/>
    <property type="match status" value="1"/>
</dbReference>
<dbReference type="InterPro" id="IPR020019">
    <property type="entry name" value="AcTrfase_PglD-like"/>
</dbReference>
<protein>
    <submittedName>
        <fullName evidence="8">Hexapeptide transferase</fullName>
    </submittedName>
</protein>
<proteinExistence type="inferred from homology"/>
<comment type="caution">
    <text evidence="8">The sequence shown here is derived from an EMBL/GenBank/DDBJ whole genome shotgun (WGS) entry which is preliminary data.</text>
</comment>
<dbReference type="GO" id="GO:0016746">
    <property type="term" value="F:acyltransferase activity"/>
    <property type="evidence" value="ECO:0007669"/>
    <property type="project" value="UniProtKB-KW"/>
</dbReference>
<evidence type="ECO:0000256" key="1">
    <source>
        <dbReference type="ARBA" id="ARBA00007274"/>
    </source>
</evidence>
<dbReference type="Gene3D" id="2.160.10.10">
    <property type="entry name" value="Hexapeptide repeat proteins"/>
    <property type="match status" value="1"/>
</dbReference>
<dbReference type="InterPro" id="IPR050179">
    <property type="entry name" value="Trans_hexapeptide_repeat"/>
</dbReference>
<gene>
    <name evidence="8" type="ORF">GXW74_26995</name>
</gene>
<keyword evidence="9" id="KW-1185">Reference proteome</keyword>
<dbReference type="Gene3D" id="3.40.50.20">
    <property type="match status" value="1"/>
</dbReference>
<reference evidence="8" key="2">
    <citation type="journal article" date="2021" name="Syst. Appl. Microbiol.">
        <title>Roseomonas hellenica sp. nov., isolated from roots of wild-growing Alkanna tinctoria.</title>
        <authorList>
            <person name="Rat A."/>
            <person name="Naranjo H.D."/>
            <person name="Lebbe L."/>
            <person name="Cnockaert M."/>
            <person name="Krigas N."/>
            <person name="Grigoriadou K."/>
            <person name="Maloupa E."/>
            <person name="Willems A."/>
        </authorList>
    </citation>
    <scope>NUCLEOTIDE SEQUENCE</scope>
    <source>
        <strain evidence="8">LMG 31228</strain>
    </source>
</reference>
<dbReference type="Pfam" id="PF00132">
    <property type="entry name" value="Hexapep"/>
    <property type="match status" value="1"/>
</dbReference>
<evidence type="ECO:0000256" key="4">
    <source>
        <dbReference type="ARBA" id="ARBA00023315"/>
    </source>
</evidence>
<dbReference type="InterPro" id="IPR001451">
    <property type="entry name" value="Hexapep"/>
</dbReference>
<feature type="site" description="Increases basicity of active site His" evidence="5">
    <location>
        <position position="141"/>
    </location>
</feature>
<dbReference type="Pfam" id="PF17836">
    <property type="entry name" value="PglD_N"/>
    <property type="match status" value="1"/>
</dbReference>
<feature type="domain" description="PglD N-terminal" evidence="7">
    <location>
        <begin position="8"/>
        <end position="84"/>
    </location>
</feature>
<dbReference type="PANTHER" id="PTHR43300">
    <property type="entry name" value="ACETYLTRANSFERASE"/>
    <property type="match status" value="1"/>
</dbReference>
<evidence type="ECO:0000313" key="8">
    <source>
        <dbReference type="EMBL" id="MBR0684141.1"/>
    </source>
</evidence>
<dbReference type="PROSITE" id="PS00101">
    <property type="entry name" value="HEXAPEP_TRANSFERASES"/>
    <property type="match status" value="1"/>
</dbReference>
<dbReference type="InterPro" id="IPR041561">
    <property type="entry name" value="PglD_N"/>
</dbReference>
<dbReference type="InterPro" id="IPR011004">
    <property type="entry name" value="Trimer_LpxA-like_sf"/>
</dbReference>
<dbReference type="SUPFAM" id="SSF51161">
    <property type="entry name" value="Trimeric LpxA-like enzymes"/>
    <property type="match status" value="1"/>
</dbReference>
<keyword evidence="4" id="KW-0012">Acyltransferase</keyword>
<organism evidence="8 9">
    <name type="scientific">Neoroseomonas eburnea</name>
    <dbReference type="NCBI Taxonomy" id="1346889"/>
    <lineage>
        <taxon>Bacteria</taxon>
        <taxon>Pseudomonadati</taxon>
        <taxon>Pseudomonadota</taxon>
        <taxon>Alphaproteobacteria</taxon>
        <taxon>Acetobacterales</taxon>
        <taxon>Acetobacteraceae</taxon>
        <taxon>Neoroseomonas</taxon>
    </lineage>
</organism>
<evidence type="ECO:0000313" key="9">
    <source>
        <dbReference type="Proteomes" id="UP001138709"/>
    </source>
</evidence>